<protein>
    <submittedName>
        <fullName evidence="1">Putative host-nuclease inhibitor protein</fullName>
    </submittedName>
</protein>
<evidence type="ECO:0000313" key="2">
    <source>
        <dbReference type="EMBL" id="QJA79331.1"/>
    </source>
</evidence>
<proteinExistence type="predicted"/>
<evidence type="ECO:0000313" key="1">
    <source>
        <dbReference type="EMBL" id="QJA56034.1"/>
    </source>
</evidence>
<gene>
    <name evidence="2" type="ORF">MM415A00919_0028</name>
    <name evidence="1" type="ORF">MM415B01941_0025</name>
</gene>
<sequence length="151" mass="17623">MVNADVFKTTVEEDLKEIAKAKLDILILQRQNETLCKDNDEKIKKFVEEIENRELSLEDNLSKSGEKKIETSAGWCAYRVMPDKWDYDIPKLISWANKDKVRRELYVKVVEEFKKAEFKKDFTEGLLEDFNDGVTITPQPPKFNYKLNGGL</sequence>
<reference evidence="1" key="1">
    <citation type="submission" date="2020-03" db="EMBL/GenBank/DDBJ databases">
        <title>The deep terrestrial virosphere.</title>
        <authorList>
            <person name="Holmfeldt K."/>
            <person name="Nilsson E."/>
            <person name="Simone D."/>
            <person name="Lopez-Fernandez M."/>
            <person name="Wu X."/>
            <person name="de Brujin I."/>
            <person name="Lundin D."/>
            <person name="Andersson A."/>
            <person name="Bertilsson S."/>
            <person name="Dopson M."/>
        </authorList>
    </citation>
    <scope>NUCLEOTIDE SEQUENCE</scope>
    <source>
        <strain evidence="2">MM415A00919</strain>
        <strain evidence="1">MM415B01941</strain>
    </source>
</reference>
<dbReference type="EMBL" id="MT142376">
    <property type="protein sequence ID" value="QJA79331.1"/>
    <property type="molecule type" value="Genomic_DNA"/>
</dbReference>
<name>A0A6M3IF46_9ZZZZ</name>
<dbReference type="AlphaFoldDB" id="A0A6M3IF46"/>
<accession>A0A6M3IF46</accession>
<dbReference type="EMBL" id="MT141195">
    <property type="protein sequence ID" value="QJA56034.1"/>
    <property type="molecule type" value="Genomic_DNA"/>
</dbReference>
<organism evidence="1">
    <name type="scientific">viral metagenome</name>
    <dbReference type="NCBI Taxonomy" id="1070528"/>
    <lineage>
        <taxon>unclassified sequences</taxon>
        <taxon>metagenomes</taxon>
        <taxon>organismal metagenomes</taxon>
    </lineage>
</organism>